<reference evidence="2 3" key="1">
    <citation type="journal article" date="2013" name="BMC Genomics">
        <title>Genomics-driven discovery of the pneumocandin biosynthetic gene cluster in the fungus Glarea lozoyensis.</title>
        <authorList>
            <person name="Chen L."/>
            <person name="Yue Q."/>
            <person name="Zhang X."/>
            <person name="Xiang M."/>
            <person name="Wang C."/>
            <person name="Li S."/>
            <person name="Che Y."/>
            <person name="Ortiz-Lopez F.J."/>
            <person name="Bills G.F."/>
            <person name="Liu X."/>
            <person name="An Z."/>
        </authorList>
    </citation>
    <scope>NUCLEOTIDE SEQUENCE [LARGE SCALE GENOMIC DNA]</scope>
    <source>
        <strain evidence="3">ATCC 20868 / MF5171</strain>
    </source>
</reference>
<evidence type="ECO:0000313" key="3">
    <source>
        <dbReference type="Proteomes" id="UP000016922"/>
    </source>
</evidence>
<sequence length="116" mass="12696">MSTPNIPDFSIELPRCQSCRKPSHLTICKQCGTEIKNIDGREYRGMRMYEWVMGESNEGKERGGSQTTSVSNGSLQSSSSSNSTMGQPMGGAGRIVKRSAIGRVKKMFTSWKGIGK</sequence>
<feature type="compositionally biased region" description="Low complexity" evidence="1">
    <location>
        <begin position="69"/>
        <end position="83"/>
    </location>
</feature>
<dbReference type="KEGG" id="glz:GLAREA_09320"/>
<organism evidence="2 3">
    <name type="scientific">Glarea lozoyensis (strain ATCC 20868 / MF5171)</name>
    <dbReference type="NCBI Taxonomy" id="1116229"/>
    <lineage>
        <taxon>Eukaryota</taxon>
        <taxon>Fungi</taxon>
        <taxon>Dikarya</taxon>
        <taxon>Ascomycota</taxon>
        <taxon>Pezizomycotina</taxon>
        <taxon>Leotiomycetes</taxon>
        <taxon>Helotiales</taxon>
        <taxon>Helotiaceae</taxon>
        <taxon>Glarea</taxon>
    </lineage>
</organism>
<dbReference type="GeneID" id="19468368"/>
<gene>
    <name evidence="2" type="ORF">GLAREA_09320</name>
</gene>
<proteinExistence type="predicted"/>
<dbReference type="EMBL" id="KE145352">
    <property type="protein sequence ID" value="EPE37157.1"/>
    <property type="molecule type" value="Genomic_DNA"/>
</dbReference>
<name>S3DFG7_GLAL2</name>
<dbReference type="AlphaFoldDB" id="S3DFG7"/>
<dbReference type="HOGENOM" id="CLU_2097110_0_0_1"/>
<protein>
    <submittedName>
        <fullName evidence="2">Uncharacterized protein</fullName>
    </submittedName>
</protein>
<evidence type="ECO:0000256" key="1">
    <source>
        <dbReference type="SAM" id="MobiDB-lite"/>
    </source>
</evidence>
<dbReference type="Proteomes" id="UP000016922">
    <property type="component" value="Unassembled WGS sequence"/>
</dbReference>
<evidence type="ECO:0000313" key="2">
    <source>
        <dbReference type="EMBL" id="EPE37157.1"/>
    </source>
</evidence>
<keyword evidence="3" id="KW-1185">Reference proteome</keyword>
<feature type="region of interest" description="Disordered" evidence="1">
    <location>
        <begin position="54"/>
        <end position="98"/>
    </location>
</feature>
<accession>S3DFG7</accession>
<dbReference type="RefSeq" id="XP_008076472.1">
    <property type="nucleotide sequence ID" value="XM_008078281.1"/>
</dbReference>